<accession>A0A1T4WS01</accession>
<dbReference type="OrthoDB" id="5471982at2"/>
<gene>
    <name evidence="2" type="ORF">SAMN02745704_01309</name>
</gene>
<evidence type="ECO:0008006" key="4">
    <source>
        <dbReference type="Google" id="ProtNLM"/>
    </source>
</evidence>
<dbReference type="Gene3D" id="1.25.40.10">
    <property type="entry name" value="Tetratricopeptide repeat domain"/>
    <property type="match status" value="1"/>
</dbReference>
<proteinExistence type="predicted"/>
<organism evidence="2 3">
    <name type="scientific">Paucidesulfovibrio gracilis DSM 16080</name>
    <dbReference type="NCBI Taxonomy" id="1121449"/>
    <lineage>
        <taxon>Bacteria</taxon>
        <taxon>Pseudomonadati</taxon>
        <taxon>Thermodesulfobacteriota</taxon>
        <taxon>Desulfovibrionia</taxon>
        <taxon>Desulfovibrionales</taxon>
        <taxon>Desulfovibrionaceae</taxon>
        <taxon>Paucidesulfovibrio</taxon>
    </lineage>
</organism>
<protein>
    <recommendedName>
        <fullName evidence="4">Tetratricopeptide repeat-containing protein</fullName>
    </recommendedName>
</protein>
<dbReference type="EMBL" id="FUYC01000004">
    <property type="protein sequence ID" value="SKA80152.1"/>
    <property type="molecule type" value="Genomic_DNA"/>
</dbReference>
<dbReference type="SUPFAM" id="SSF48452">
    <property type="entry name" value="TPR-like"/>
    <property type="match status" value="1"/>
</dbReference>
<reference evidence="2 3" key="1">
    <citation type="submission" date="2017-02" db="EMBL/GenBank/DDBJ databases">
        <authorList>
            <person name="Peterson S.W."/>
        </authorList>
    </citation>
    <scope>NUCLEOTIDE SEQUENCE [LARGE SCALE GENOMIC DNA]</scope>
    <source>
        <strain evidence="2 3">DSM 16080</strain>
    </source>
</reference>
<dbReference type="Pfam" id="PF13432">
    <property type="entry name" value="TPR_16"/>
    <property type="match status" value="1"/>
</dbReference>
<keyword evidence="3" id="KW-1185">Reference proteome</keyword>
<dbReference type="RefSeq" id="WP_078716884.1">
    <property type="nucleotide sequence ID" value="NZ_FUYC01000004.1"/>
</dbReference>
<sequence length="277" mass="30938">MQQKIEWFQEVLSLEPGSRVFFPLAKLFVQVGDRENAVVTLTTGLERHPEYLEARILLVQVLSDLERTEEALEHASRIVDALSAYPAFWKIWAQGQSDEKRDFGVFLMLVASWLQGRPVHWTDIMLEGVNSLSERLVGPLPQSKPQAEPKASTPGESSSDSMFPSFEEEGLQRSVPAAGGLRTRTMADLLAAQGDYQGALDIFQDLLGRAEGDERELLMRRVQAMEAELTHQQTAPPAEDAVEEDVFSQHAKNRLIGALETLAARFEARVRHDDAGQ</sequence>
<name>A0A1T4WS01_9BACT</name>
<evidence type="ECO:0000313" key="2">
    <source>
        <dbReference type="EMBL" id="SKA80152.1"/>
    </source>
</evidence>
<evidence type="ECO:0000313" key="3">
    <source>
        <dbReference type="Proteomes" id="UP000190027"/>
    </source>
</evidence>
<evidence type="ECO:0000256" key="1">
    <source>
        <dbReference type="SAM" id="MobiDB-lite"/>
    </source>
</evidence>
<dbReference type="STRING" id="1121449.SAMN02745704_01309"/>
<dbReference type="Proteomes" id="UP000190027">
    <property type="component" value="Unassembled WGS sequence"/>
</dbReference>
<dbReference type="AlphaFoldDB" id="A0A1T4WS01"/>
<dbReference type="InterPro" id="IPR011990">
    <property type="entry name" value="TPR-like_helical_dom_sf"/>
</dbReference>
<feature type="region of interest" description="Disordered" evidence="1">
    <location>
        <begin position="137"/>
        <end position="169"/>
    </location>
</feature>